<evidence type="ECO:0000313" key="8">
    <source>
        <dbReference type="EMBL" id="KAJ8339879.1"/>
    </source>
</evidence>
<comment type="caution">
    <text evidence="8">The sequence shown here is derived from an EMBL/GenBank/DDBJ whole genome shotgun (WGS) entry which is preliminary data.</text>
</comment>
<keyword evidence="3 5" id="KW-0863">Zinc-finger</keyword>
<dbReference type="InterPro" id="IPR036236">
    <property type="entry name" value="Znf_C2H2_sf"/>
</dbReference>
<feature type="compositionally biased region" description="Basic residues" evidence="6">
    <location>
        <begin position="119"/>
        <end position="133"/>
    </location>
</feature>
<proteinExistence type="predicted"/>
<feature type="domain" description="C2H2-type" evidence="7">
    <location>
        <begin position="738"/>
        <end position="765"/>
    </location>
</feature>
<keyword evidence="2" id="KW-0677">Repeat</keyword>
<dbReference type="PROSITE" id="PS50157">
    <property type="entry name" value="ZINC_FINGER_C2H2_2"/>
    <property type="match status" value="4"/>
</dbReference>
<dbReference type="GO" id="GO:0005634">
    <property type="term" value="C:nucleus"/>
    <property type="evidence" value="ECO:0007669"/>
    <property type="project" value="TreeGrafter"/>
</dbReference>
<feature type="region of interest" description="Disordered" evidence="6">
    <location>
        <begin position="650"/>
        <end position="671"/>
    </location>
</feature>
<dbReference type="AlphaFoldDB" id="A0A9Q1EJF7"/>
<feature type="region of interest" description="Disordered" evidence="6">
    <location>
        <begin position="119"/>
        <end position="161"/>
    </location>
</feature>
<evidence type="ECO:0000256" key="2">
    <source>
        <dbReference type="ARBA" id="ARBA00022737"/>
    </source>
</evidence>
<dbReference type="SMART" id="SM00355">
    <property type="entry name" value="ZnF_C2H2"/>
    <property type="match status" value="8"/>
</dbReference>
<evidence type="ECO:0000256" key="3">
    <source>
        <dbReference type="ARBA" id="ARBA00022771"/>
    </source>
</evidence>
<keyword evidence="1" id="KW-0479">Metal-binding</keyword>
<dbReference type="GO" id="GO:0045944">
    <property type="term" value="P:positive regulation of transcription by RNA polymerase II"/>
    <property type="evidence" value="ECO:0007669"/>
    <property type="project" value="TreeGrafter"/>
</dbReference>
<dbReference type="PANTHER" id="PTHR24403">
    <property type="entry name" value="ZINC FINGER PROTEIN"/>
    <property type="match status" value="1"/>
</dbReference>
<evidence type="ECO:0000313" key="9">
    <source>
        <dbReference type="Proteomes" id="UP001152622"/>
    </source>
</evidence>
<feature type="compositionally biased region" description="Low complexity" evidence="6">
    <location>
        <begin position="338"/>
        <end position="349"/>
    </location>
</feature>
<feature type="compositionally biased region" description="Basic and acidic residues" evidence="6">
    <location>
        <begin position="610"/>
        <end position="620"/>
    </location>
</feature>
<feature type="domain" description="C2H2-type" evidence="7">
    <location>
        <begin position="891"/>
        <end position="918"/>
    </location>
</feature>
<feature type="compositionally biased region" description="Basic residues" evidence="6">
    <location>
        <begin position="650"/>
        <end position="666"/>
    </location>
</feature>
<name>A0A9Q1EJF7_SYNKA</name>
<dbReference type="EMBL" id="JAINUF010000016">
    <property type="protein sequence ID" value="KAJ8339879.1"/>
    <property type="molecule type" value="Genomic_DNA"/>
</dbReference>
<feature type="domain" description="C2H2-type" evidence="7">
    <location>
        <begin position="773"/>
        <end position="800"/>
    </location>
</feature>
<accession>A0A9Q1EJF7</accession>
<keyword evidence="9" id="KW-1185">Reference proteome</keyword>
<dbReference type="OrthoDB" id="8642158at2759"/>
<dbReference type="PROSITE" id="PS00028">
    <property type="entry name" value="ZINC_FINGER_C2H2_1"/>
    <property type="match status" value="2"/>
</dbReference>
<feature type="region of interest" description="Disordered" evidence="6">
    <location>
        <begin position="337"/>
        <end position="378"/>
    </location>
</feature>
<evidence type="ECO:0000256" key="5">
    <source>
        <dbReference type="PROSITE-ProRule" id="PRU00042"/>
    </source>
</evidence>
<dbReference type="InterPro" id="IPR050688">
    <property type="entry name" value="Zinc_finger/UBP_domain"/>
</dbReference>
<feature type="region of interest" description="Disordered" evidence="6">
    <location>
        <begin position="843"/>
        <end position="862"/>
    </location>
</feature>
<feature type="compositionally biased region" description="Basic and acidic residues" evidence="6">
    <location>
        <begin position="362"/>
        <end position="373"/>
    </location>
</feature>
<sequence>MMGESRDQRSILAILRQHLREIRSLYPLTLAASVAAGEKACIQSVHVLRSEIAQNFRNNMETSGGAVLVSHTRGQQEAIFTRELVVDRDADGGKKARMRAEDSLFQVIEKLSEIVEKQRPRRCPLSGRKRPRLPRGPTEVSGSQGRSFKKPKDVDGSEAGGRAEGCLSAGAPERTITLYQCSVCSFTSLDLPVLKDHLQQHQQPQTPLLLACSQCTFVSRHQGELEAHIRLHLGSGGHMMKDPLKEPPDDVGTELECSGEGRAGIRVSAEGGAAEASSDGTEGGPLKEKWYSREQCGSYRCLICSYVCGQQRVLKTHAWKHAGLVSCSYPIFEDGPEPEAAPLSPPEGAVSVPTGVGSGELETPREQELKGRPAAEAGPVPEFIVAEEPTVELQVTVETEVGRGCSPPGSDSLLFAAQKIMGGGSDVVGHLSVIVERLPEAGETPAAETFLMHADVGANTRPLGEEEEEEEDEEAPVAEANVPPFRRRTQSECLRLHSLAAEALVAMPMTAAGPANTSDGDTRIPQAAQHPAALGTPSAPQTPPTQDTAREGVAKSPAHAGISLSLLTVIERLRERTNEDASDEDILRELWDNGQSPPGGGADPPVGDLTEARPGSERPHRWPRPHRQSCQCPARHGNDLDNHMTHRCKTRVHCSKQRSKRRQLQNHKKDQHGYGETLATIAPVVETMAPTDDTLEKKAVKEASQGETVYRCEACDFTSSSYIGVRNHQRIHCSERPYRCCSCDFATSNMSSLRSHMRRHPEDHQAVQLLEQYRCSLCGYVCSHPPSLKSHMWKHAGDQNYNYQQVNRAIDQAISQSSRAVAGSQSAGPGFEPWEQTCAAEDSAEMAAPHSDPRGAASADRALDEAAPACTRPGGTPAPPSPGAEYCVLLFCCCICGYESPSKERLMEHMKNHEGEIISIILSRDHQPAPPAGR</sequence>
<feature type="region of interest" description="Disordered" evidence="6">
    <location>
        <begin position="590"/>
        <end position="630"/>
    </location>
</feature>
<evidence type="ECO:0000259" key="7">
    <source>
        <dbReference type="PROSITE" id="PS50157"/>
    </source>
</evidence>
<organism evidence="8 9">
    <name type="scientific">Synaphobranchus kaupii</name>
    <name type="common">Kaup's arrowtooth eel</name>
    <dbReference type="NCBI Taxonomy" id="118154"/>
    <lineage>
        <taxon>Eukaryota</taxon>
        <taxon>Metazoa</taxon>
        <taxon>Chordata</taxon>
        <taxon>Craniata</taxon>
        <taxon>Vertebrata</taxon>
        <taxon>Euteleostomi</taxon>
        <taxon>Actinopterygii</taxon>
        <taxon>Neopterygii</taxon>
        <taxon>Teleostei</taxon>
        <taxon>Anguilliformes</taxon>
        <taxon>Synaphobranchidae</taxon>
        <taxon>Synaphobranchus</taxon>
    </lineage>
</organism>
<protein>
    <recommendedName>
        <fullName evidence="7">C2H2-type domain-containing protein</fullName>
    </recommendedName>
</protein>
<keyword evidence="4" id="KW-0862">Zinc</keyword>
<dbReference type="GO" id="GO:0008270">
    <property type="term" value="F:zinc ion binding"/>
    <property type="evidence" value="ECO:0007669"/>
    <property type="project" value="UniProtKB-KW"/>
</dbReference>
<feature type="domain" description="C2H2-type" evidence="7">
    <location>
        <begin position="710"/>
        <end position="737"/>
    </location>
</feature>
<reference evidence="8" key="1">
    <citation type="journal article" date="2023" name="Science">
        <title>Genome structures resolve the early diversification of teleost fishes.</title>
        <authorList>
            <person name="Parey E."/>
            <person name="Louis A."/>
            <person name="Montfort J."/>
            <person name="Bouchez O."/>
            <person name="Roques C."/>
            <person name="Iampietro C."/>
            <person name="Lluch J."/>
            <person name="Castinel A."/>
            <person name="Donnadieu C."/>
            <person name="Desvignes T."/>
            <person name="Floi Bucao C."/>
            <person name="Jouanno E."/>
            <person name="Wen M."/>
            <person name="Mejri S."/>
            <person name="Dirks R."/>
            <person name="Jansen H."/>
            <person name="Henkel C."/>
            <person name="Chen W.J."/>
            <person name="Zahm M."/>
            <person name="Cabau C."/>
            <person name="Klopp C."/>
            <person name="Thompson A.W."/>
            <person name="Robinson-Rechavi M."/>
            <person name="Braasch I."/>
            <person name="Lecointre G."/>
            <person name="Bobe J."/>
            <person name="Postlethwait J.H."/>
            <person name="Berthelot C."/>
            <person name="Roest Crollius H."/>
            <person name="Guiguen Y."/>
        </authorList>
    </citation>
    <scope>NUCLEOTIDE SEQUENCE</scope>
    <source>
        <strain evidence="8">WJC10195</strain>
    </source>
</reference>
<dbReference type="Gene3D" id="3.30.160.60">
    <property type="entry name" value="Classic Zinc Finger"/>
    <property type="match status" value="3"/>
</dbReference>
<dbReference type="SUPFAM" id="SSF57667">
    <property type="entry name" value="beta-beta-alpha zinc fingers"/>
    <property type="match status" value="2"/>
</dbReference>
<gene>
    <name evidence="8" type="ORF">SKAU_G00345120</name>
</gene>
<dbReference type="InterPro" id="IPR013087">
    <property type="entry name" value="Znf_C2H2_type"/>
</dbReference>
<feature type="region of interest" description="Disordered" evidence="6">
    <location>
        <begin position="530"/>
        <end position="557"/>
    </location>
</feature>
<evidence type="ECO:0000256" key="6">
    <source>
        <dbReference type="SAM" id="MobiDB-lite"/>
    </source>
</evidence>
<dbReference type="Proteomes" id="UP001152622">
    <property type="component" value="Chromosome 16"/>
</dbReference>
<evidence type="ECO:0000256" key="1">
    <source>
        <dbReference type="ARBA" id="ARBA00022723"/>
    </source>
</evidence>
<dbReference type="PANTHER" id="PTHR24403:SF74">
    <property type="entry name" value="ZINC FINGER PROTEIN 507"/>
    <property type="match status" value="1"/>
</dbReference>
<evidence type="ECO:0000256" key="4">
    <source>
        <dbReference type="ARBA" id="ARBA00022833"/>
    </source>
</evidence>